<feature type="compositionally biased region" description="Low complexity" evidence="1">
    <location>
        <begin position="215"/>
        <end position="238"/>
    </location>
</feature>
<proteinExistence type="predicted"/>
<evidence type="ECO:0000313" key="2">
    <source>
        <dbReference type="EMBL" id="RDX57223.1"/>
    </source>
</evidence>
<feature type="region of interest" description="Disordered" evidence="1">
    <location>
        <begin position="209"/>
        <end position="250"/>
    </location>
</feature>
<reference evidence="2 3" key="1">
    <citation type="journal article" date="2018" name="Biotechnol. Biofuels">
        <title>Integrative visual omics of the white-rot fungus Polyporus brumalis exposes the biotechnological potential of its oxidative enzymes for delignifying raw plant biomass.</title>
        <authorList>
            <person name="Miyauchi S."/>
            <person name="Rancon A."/>
            <person name="Drula E."/>
            <person name="Hage H."/>
            <person name="Chaduli D."/>
            <person name="Favel A."/>
            <person name="Grisel S."/>
            <person name="Henrissat B."/>
            <person name="Herpoel-Gimbert I."/>
            <person name="Ruiz-Duenas F.J."/>
            <person name="Chevret D."/>
            <person name="Hainaut M."/>
            <person name="Lin J."/>
            <person name="Wang M."/>
            <person name="Pangilinan J."/>
            <person name="Lipzen A."/>
            <person name="Lesage-Meessen L."/>
            <person name="Navarro D."/>
            <person name="Riley R."/>
            <person name="Grigoriev I.V."/>
            <person name="Zhou S."/>
            <person name="Raouche S."/>
            <person name="Rosso M.N."/>
        </authorList>
    </citation>
    <scope>NUCLEOTIDE SEQUENCE [LARGE SCALE GENOMIC DNA]</scope>
    <source>
        <strain evidence="2 3">BRFM 1820</strain>
    </source>
</reference>
<feature type="region of interest" description="Disordered" evidence="1">
    <location>
        <begin position="1"/>
        <end position="69"/>
    </location>
</feature>
<gene>
    <name evidence="2" type="ORF">OH76DRAFT_1334703</name>
</gene>
<feature type="compositionally biased region" description="Polar residues" evidence="1">
    <location>
        <begin position="47"/>
        <end position="62"/>
    </location>
</feature>
<accession>A0A371DXE5</accession>
<dbReference type="OrthoDB" id="433738at2759"/>
<feature type="compositionally biased region" description="Basic residues" evidence="1">
    <location>
        <begin position="333"/>
        <end position="342"/>
    </location>
</feature>
<name>A0A371DXE5_9APHY</name>
<dbReference type="Proteomes" id="UP000256964">
    <property type="component" value="Unassembled WGS sequence"/>
</dbReference>
<evidence type="ECO:0000313" key="3">
    <source>
        <dbReference type="Proteomes" id="UP000256964"/>
    </source>
</evidence>
<feature type="compositionally biased region" description="Pro residues" evidence="1">
    <location>
        <begin position="349"/>
        <end position="362"/>
    </location>
</feature>
<keyword evidence="3" id="KW-1185">Reference proteome</keyword>
<feature type="region of interest" description="Disordered" evidence="1">
    <location>
        <begin position="309"/>
        <end position="440"/>
    </location>
</feature>
<dbReference type="EMBL" id="KZ857379">
    <property type="protein sequence ID" value="RDX57223.1"/>
    <property type="molecule type" value="Genomic_DNA"/>
</dbReference>
<dbReference type="AlphaFoldDB" id="A0A371DXE5"/>
<dbReference type="STRING" id="139420.A0A371DXE5"/>
<sequence length="517" mass="56421">MHGRRSAAAPALSLVMPHSRRRSSMLSSVSDPHTPPPRNSPLPVFSPSANRKSSDSWNSSNYDAADDTEWEWTPEQTRLLSRTLDALPSHLLTPFNGPVPPSATLDKIAKGVMQAKGPAGWPHSLRATRAKIIELARLRVREDTASDTIAEEESTDPDVLQQTTNTRYKRPLHKQSSMDFMQPTKLDPAAKDTIARLSHRLQHAERMFPNPAYARTSPRLRTSTRTLGSTASSTTLNSQSSCGPDSRIPRLRRSLSSISNSSDSYIQQPDVDPRMQRIKRAESFAGSALYPPGSPLKCAPSFALMSKRSSDAMSVDCSNRSDVTTSDEEEKLRTKKAKKPRVKAASPTPTCPAPTCLSPPPSFTKAKQLRKTNKQLPKPPSSGGTKDTSHRSSRPKANLQRNPSILGPELPCASPAPRSEASPCKPPSPRSPKKTHVCPNPVESLHKTAARWMSAMSATPSSPSCSGDFMCRRGYRSSLNHAGVGRKISFGDLAAPQEEENIALRDGESLESAFQLR</sequence>
<evidence type="ECO:0000256" key="1">
    <source>
        <dbReference type="SAM" id="MobiDB-lite"/>
    </source>
</evidence>
<organism evidence="2 3">
    <name type="scientific">Lentinus brumalis</name>
    <dbReference type="NCBI Taxonomy" id="2498619"/>
    <lineage>
        <taxon>Eukaryota</taxon>
        <taxon>Fungi</taxon>
        <taxon>Dikarya</taxon>
        <taxon>Basidiomycota</taxon>
        <taxon>Agaricomycotina</taxon>
        <taxon>Agaricomycetes</taxon>
        <taxon>Polyporales</taxon>
        <taxon>Polyporaceae</taxon>
        <taxon>Lentinus</taxon>
    </lineage>
</organism>
<protein>
    <submittedName>
        <fullName evidence="2">Uncharacterized protein</fullName>
    </submittedName>
</protein>